<dbReference type="Proteomes" id="UP000225548">
    <property type="component" value="Unassembled WGS sequence"/>
</dbReference>
<dbReference type="EMBL" id="PDJG01000001">
    <property type="protein sequence ID" value="PFG35089.1"/>
    <property type="molecule type" value="Genomic_DNA"/>
</dbReference>
<dbReference type="GO" id="GO:0046872">
    <property type="term" value="F:metal ion binding"/>
    <property type="evidence" value="ECO:0007669"/>
    <property type="project" value="UniProtKB-KW"/>
</dbReference>
<dbReference type="Pfam" id="PF00149">
    <property type="entry name" value="Metallophos"/>
    <property type="match status" value="1"/>
</dbReference>
<dbReference type="PANTHER" id="PTHR42988">
    <property type="entry name" value="PHOSPHOHYDROLASE"/>
    <property type="match status" value="1"/>
</dbReference>
<dbReference type="GO" id="GO:0004112">
    <property type="term" value="F:cyclic-nucleotide phosphodiesterase activity"/>
    <property type="evidence" value="ECO:0007669"/>
    <property type="project" value="InterPro"/>
</dbReference>
<keyword evidence="1" id="KW-0479">Metal-binding</keyword>
<proteinExistence type="inferred from homology"/>
<keyword evidence="7" id="KW-1185">Reference proteome</keyword>
<keyword evidence="2" id="KW-0378">Hydrolase</keyword>
<organism evidence="6 7">
    <name type="scientific">Sanguibacter antarcticus</name>
    <dbReference type="NCBI Taxonomy" id="372484"/>
    <lineage>
        <taxon>Bacteria</taxon>
        <taxon>Bacillati</taxon>
        <taxon>Actinomycetota</taxon>
        <taxon>Actinomycetes</taxon>
        <taxon>Micrococcales</taxon>
        <taxon>Sanguibacteraceae</taxon>
        <taxon>Sanguibacter</taxon>
    </lineage>
</organism>
<dbReference type="InterPro" id="IPR029052">
    <property type="entry name" value="Metallo-depent_PP-like"/>
</dbReference>
<gene>
    <name evidence="6" type="ORF">ATL42_3022</name>
</gene>
<feature type="domain" description="Calcineurin-like phosphoesterase" evidence="5">
    <location>
        <begin position="42"/>
        <end position="237"/>
    </location>
</feature>
<evidence type="ECO:0000256" key="3">
    <source>
        <dbReference type="ARBA" id="ARBA00023004"/>
    </source>
</evidence>
<dbReference type="InterPro" id="IPR050884">
    <property type="entry name" value="CNP_phosphodiesterase-III"/>
</dbReference>
<evidence type="ECO:0000313" key="7">
    <source>
        <dbReference type="Proteomes" id="UP000225548"/>
    </source>
</evidence>
<evidence type="ECO:0000259" key="5">
    <source>
        <dbReference type="Pfam" id="PF00149"/>
    </source>
</evidence>
<comment type="caution">
    <text evidence="6">The sequence shown here is derived from an EMBL/GenBank/DDBJ whole genome shotgun (WGS) entry which is preliminary data.</text>
</comment>
<reference evidence="6 7" key="1">
    <citation type="submission" date="2017-10" db="EMBL/GenBank/DDBJ databases">
        <title>Sequencing the genomes of 1000 actinobacteria strains.</title>
        <authorList>
            <person name="Klenk H.-P."/>
        </authorList>
    </citation>
    <scope>NUCLEOTIDE SEQUENCE [LARGE SCALE GENOMIC DNA]</scope>
    <source>
        <strain evidence="6 7">DSM 18966</strain>
    </source>
</reference>
<dbReference type="CDD" id="cd07402">
    <property type="entry name" value="MPP_GpdQ"/>
    <property type="match status" value="1"/>
</dbReference>
<evidence type="ECO:0000256" key="4">
    <source>
        <dbReference type="ARBA" id="ARBA00025742"/>
    </source>
</evidence>
<evidence type="ECO:0000256" key="2">
    <source>
        <dbReference type="ARBA" id="ARBA00022801"/>
    </source>
</evidence>
<name>A0A2A9EA66_9MICO</name>
<dbReference type="Gene3D" id="3.60.21.10">
    <property type="match status" value="1"/>
</dbReference>
<dbReference type="SUPFAM" id="SSF56300">
    <property type="entry name" value="Metallo-dependent phosphatases"/>
    <property type="match status" value="1"/>
</dbReference>
<dbReference type="PANTHER" id="PTHR42988:SF2">
    <property type="entry name" value="CYCLIC NUCLEOTIDE PHOSPHODIESTERASE CBUA0032-RELATED"/>
    <property type="match status" value="1"/>
</dbReference>
<dbReference type="InterPro" id="IPR004843">
    <property type="entry name" value="Calcineurin-like_PHP"/>
</dbReference>
<dbReference type="InterPro" id="IPR026575">
    <property type="entry name" value="GpdQ/CpdA-like"/>
</dbReference>
<evidence type="ECO:0000256" key="1">
    <source>
        <dbReference type="ARBA" id="ARBA00022723"/>
    </source>
</evidence>
<keyword evidence="3" id="KW-0408">Iron</keyword>
<evidence type="ECO:0000313" key="6">
    <source>
        <dbReference type="EMBL" id="PFG35089.1"/>
    </source>
</evidence>
<sequence>MLCHAFVTWSLGGRAARSLARPVAMVRHVTQLGQHPAPSHAVAHISDTHFLAGNRRLYDAVDTQANLERALHQLERSDIRPQALVFTGDLADQGEPEAYARLRAIVEPVAARMGAQVVWVMGNHDERQRYAQGLFDEEGSDEPHDRVYDVDGLRIVSLDTTVVGYHHGELTDAQLDWLADVLATPAPHGTLVAMHHPPIPTPLLWAMDMLELEQQDRFARVVAGTDVSGVLAGHLHYSTHSLVAGIPVSVAAATCYTLDLSAHERLLSGVDSGQSMNIVHAYPDRIVHSLVPIAEPVEVSGFSTEHRAAIEAMTPEQRLEMFSSKTSPFNLGADTATETPQ</sequence>
<dbReference type="AlphaFoldDB" id="A0A2A9EA66"/>
<protein>
    <submittedName>
        <fullName evidence="6">Calcineurin-like phosphoesterase family protein</fullName>
    </submittedName>
</protein>
<accession>A0A2A9EA66</accession>
<comment type="similarity">
    <text evidence="4">Belongs to the cyclic nucleotide phosphodiesterase class-III family.</text>
</comment>